<reference evidence="3 4" key="1">
    <citation type="submission" date="2021-03" db="EMBL/GenBank/DDBJ databases">
        <title>Paenibacillus artemisicola MWE-103 whole genome sequence.</title>
        <authorList>
            <person name="Ham Y.J."/>
        </authorList>
    </citation>
    <scope>NUCLEOTIDE SEQUENCE [LARGE SCALE GENOMIC DNA]</scope>
    <source>
        <strain evidence="3 4">MWE-103</strain>
    </source>
</reference>
<feature type="region of interest" description="Disordered" evidence="1">
    <location>
        <begin position="1"/>
        <end position="78"/>
    </location>
</feature>
<accession>A0ABS3WD69</accession>
<evidence type="ECO:0000259" key="2">
    <source>
        <dbReference type="SMART" id="SM00853"/>
    </source>
</evidence>
<feature type="non-terminal residue" evidence="3">
    <location>
        <position position="1"/>
    </location>
</feature>
<dbReference type="InterPro" id="IPR038973">
    <property type="entry name" value="MutL/Mlh/Pms-like"/>
</dbReference>
<dbReference type="InterPro" id="IPR014790">
    <property type="entry name" value="MutL_C"/>
</dbReference>
<gene>
    <name evidence="3" type="ORF">I8J29_17795</name>
</gene>
<dbReference type="Gene3D" id="3.30.1370.100">
    <property type="entry name" value="MutL, C-terminal domain, regulatory subdomain"/>
    <property type="match status" value="1"/>
</dbReference>
<dbReference type="InterPro" id="IPR042121">
    <property type="entry name" value="MutL_C_regsub"/>
</dbReference>
<evidence type="ECO:0000256" key="1">
    <source>
        <dbReference type="SAM" id="MobiDB-lite"/>
    </source>
</evidence>
<evidence type="ECO:0000313" key="4">
    <source>
        <dbReference type="Proteomes" id="UP000670947"/>
    </source>
</evidence>
<dbReference type="Proteomes" id="UP000670947">
    <property type="component" value="Unassembled WGS sequence"/>
</dbReference>
<evidence type="ECO:0000313" key="3">
    <source>
        <dbReference type="EMBL" id="MBO7746066.1"/>
    </source>
</evidence>
<dbReference type="PANTHER" id="PTHR10073:SF12">
    <property type="entry name" value="DNA MISMATCH REPAIR PROTEIN MLH1"/>
    <property type="match status" value="1"/>
</dbReference>
<dbReference type="SUPFAM" id="SSF118116">
    <property type="entry name" value="DNA mismatch repair protein MutL"/>
    <property type="match status" value="1"/>
</dbReference>
<comment type="caution">
    <text evidence="3">The sequence shown here is derived from an EMBL/GenBank/DDBJ whole genome shotgun (WGS) entry which is preliminary data.</text>
</comment>
<sequence>PPPRPPPPPPSPRPPPPPPPPPPIYTKRRRHTRRSGDRSSNECSSDQGRPPEPQAGGYAAPAPAAAPQAPVRRGDAAYAPSGLEPQAAEEAAGANAAADASAAASSSAAAAPERPAVQGAPAFPELYWIGQLHGTYIVAQNEEGLFLIDQHAAHERINYEYYLAKFGRPEQASQQLLVPLTLEFTAAEAASLQAKLPLLQEAGVELEPFGANTFLVRAYPEWLPAGEEGDVIGEMADWLLQERGAVDIGKLREKSAIMCSCKASIKANDRLTREEGEGLLRRLAACAQPYTCPHGRPIVVHMTTYQLEKMFKRVMS</sequence>
<name>A0ABS3WD69_9BACL</name>
<dbReference type="Pfam" id="PF08676">
    <property type="entry name" value="MutL_C"/>
    <property type="match status" value="1"/>
</dbReference>
<feature type="domain" description="MutL C-terminal dimerisation" evidence="2">
    <location>
        <begin position="128"/>
        <end position="271"/>
    </location>
</feature>
<dbReference type="Gene3D" id="3.30.1540.20">
    <property type="entry name" value="MutL, C-terminal domain, dimerisation subdomain"/>
    <property type="match status" value="1"/>
</dbReference>
<protein>
    <submittedName>
        <fullName evidence="3">DNA mismatch repair protein MutL</fullName>
    </submittedName>
</protein>
<dbReference type="PANTHER" id="PTHR10073">
    <property type="entry name" value="DNA MISMATCH REPAIR PROTEIN MLH, PMS, MUTL"/>
    <property type="match status" value="1"/>
</dbReference>
<dbReference type="InterPro" id="IPR042120">
    <property type="entry name" value="MutL_C_dimsub"/>
</dbReference>
<proteinExistence type="predicted"/>
<dbReference type="SMART" id="SM00853">
    <property type="entry name" value="MutL_C"/>
    <property type="match status" value="1"/>
</dbReference>
<keyword evidence="4" id="KW-1185">Reference proteome</keyword>
<feature type="compositionally biased region" description="Pro residues" evidence="1">
    <location>
        <begin position="1"/>
        <end position="24"/>
    </location>
</feature>
<dbReference type="EMBL" id="JAGGDJ010000014">
    <property type="protein sequence ID" value="MBO7746066.1"/>
    <property type="molecule type" value="Genomic_DNA"/>
</dbReference>
<feature type="compositionally biased region" description="Low complexity" evidence="1">
    <location>
        <begin position="54"/>
        <end position="70"/>
    </location>
</feature>
<organism evidence="3 4">
    <name type="scientific">Paenibacillus artemisiicola</name>
    <dbReference type="NCBI Taxonomy" id="1172618"/>
    <lineage>
        <taxon>Bacteria</taxon>
        <taxon>Bacillati</taxon>
        <taxon>Bacillota</taxon>
        <taxon>Bacilli</taxon>
        <taxon>Bacillales</taxon>
        <taxon>Paenibacillaceae</taxon>
        <taxon>Paenibacillus</taxon>
    </lineage>
</organism>
<dbReference type="InterPro" id="IPR037198">
    <property type="entry name" value="MutL_C_sf"/>
</dbReference>